<gene>
    <name evidence="1" type="ORF">ABZ510_33030</name>
</gene>
<evidence type="ECO:0000313" key="2">
    <source>
        <dbReference type="Proteomes" id="UP001550628"/>
    </source>
</evidence>
<dbReference type="RefSeq" id="WP_356956366.1">
    <property type="nucleotide sequence ID" value="NZ_JBEYBD010000006.1"/>
</dbReference>
<proteinExistence type="predicted"/>
<comment type="caution">
    <text evidence="1">The sequence shown here is derived from an EMBL/GenBank/DDBJ whole genome shotgun (WGS) entry which is preliminary data.</text>
</comment>
<accession>A0ABV2X0M0</accession>
<protein>
    <recommendedName>
        <fullName evidence="3">Ig-like domain-containing protein</fullName>
    </recommendedName>
</protein>
<dbReference type="Proteomes" id="UP001550628">
    <property type="component" value="Unassembled WGS sequence"/>
</dbReference>
<organism evidence="1 2">
    <name type="scientific">Nocardia rhamnosiphila</name>
    <dbReference type="NCBI Taxonomy" id="426716"/>
    <lineage>
        <taxon>Bacteria</taxon>
        <taxon>Bacillati</taxon>
        <taxon>Actinomycetota</taxon>
        <taxon>Actinomycetes</taxon>
        <taxon>Mycobacteriales</taxon>
        <taxon>Nocardiaceae</taxon>
        <taxon>Nocardia</taxon>
    </lineage>
</organism>
<keyword evidence="2" id="KW-1185">Reference proteome</keyword>
<reference evidence="1 2" key="1">
    <citation type="submission" date="2024-06" db="EMBL/GenBank/DDBJ databases">
        <title>The Natural Products Discovery Center: Release of the First 8490 Sequenced Strains for Exploring Actinobacteria Biosynthetic Diversity.</title>
        <authorList>
            <person name="Kalkreuter E."/>
            <person name="Kautsar S.A."/>
            <person name="Yang D."/>
            <person name="Bader C.D."/>
            <person name="Teijaro C.N."/>
            <person name="Fluegel L."/>
            <person name="Davis C.M."/>
            <person name="Simpson J.R."/>
            <person name="Lauterbach L."/>
            <person name="Steele A.D."/>
            <person name="Gui C."/>
            <person name="Meng S."/>
            <person name="Li G."/>
            <person name="Viehrig K."/>
            <person name="Ye F."/>
            <person name="Su P."/>
            <person name="Kiefer A.F."/>
            <person name="Nichols A."/>
            <person name="Cepeda A.J."/>
            <person name="Yan W."/>
            <person name="Fan B."/>
            <person name="Jiang Y."/>
            <person name="Adhikari A."/>
            <person name="Zheng C.-J."/>
            <person name="Schuster L."/>
            <person name="Cowan T.M."/>
            <person name="Smanski M.J."/>
            <person name="Chevrette M.G."/>
            <person name="De Carvalho L.P.S."/>
            <person name="Shen B."/>
        </authorList>
    </citation>
    <scope>NUCLEOTIDE SEQUENCE [LARGE SCALE GENOMIC DNA]</scope>
    <source>
        <strain evidence="1 2">NPDC019708</strain>
    </source>
</reference>
<evidence type="ECO:0008006" key="3">
    <source>
        <dbReference type="Google" id="ProtNLM"/>
    </source>
</evidence>
<name>A0ABV2X0M0_9NOCA</name>
<evidence type="ECO:0000313" key="1">
    <source>
        <dbReference type="EMBL" id="MEU1956663.1"/>
    </source>
</evidence>
<sequence length="154" mass="16421">MATQLLAREIRSGRRDAADMPTRWNRVGISLSAAAGVLVLLLLTAPPTGATVREVSVTPDLNAGIRTNYGTGCSYTVRAWLTEAVTSVTFLDNGVPFVTVDPDGGGLALVHWVPAYEGDHTLQAVQPTGGNDRAPYVRVFVGRGEHIGYACWVI</sequence>
<dbReference type="EMBL" id="JBEYBF010000042">
    <property type="protein sequence ID" value="MEU1956663.1"/>
    <property type="molecule type" value="Genomic_DNA"/>
</dbReference>